<dbReference type="OrthoDB" id="669774at2759"/>
<dbReference type="Pfam" id="PF14368">
    <property type="entry name" value="LTP_2"/>
    <property type="match status" value="1"/>
</dbReference>
<reference evidence="2 3" key="1">
    <citation type="submission" date="2016-09" db="EMBL/GenBank/DDBJ databases">
        <title>The draft genome of Dichanthelium oligosanthes: A C3 panicoid grass species.</title>
        <authorList>
            <person name="Studer A.J."/>
            <person name="Schnable J.C."/>
            <person name="Brutnell T.P."/>
        </authorList>
    </citation>
    <scope>NUCLEOTIDE SEQUENCE [LARGE SCALE GENOMIC DNA]</scope>
    <source>
        <strain evidence="3">cv. Kellogg 1175</strain>
        <tissue evidence="2">Leaf</tissue>
    </source>
</reference>
<dbReference type="PANTHER" id="PTHR33286">
    <property type="entry name" value="BIFUNCTIONAL INHIBITOR/LIPID-TRANSFER PROTEIN/SEED STORAGE 2S ALBUMIN SUPERFAMILY PROTEIN"/>
    <property type="match status" value="1"/>
</dbReference>
<dbReference type="Proteomes" id="UP000095767">
    <property type="component" value="Unassembled WGS sequence"/>
</dbReference>
<dbReference type="AlphaFoldDB" id="A0A1E5VRG9"/>
<gene>
    <name evidence="2" type="ORF">BAE44_0011261</name>
</gene>
<keyword evidence="3" id="KW-1185">Reference proteome</keyword>
<evidence type="ECO:0000313" key="3">
    <source>
        <dbReference type="Proteomes" id="UP000095767"/>
    </source>
</evidence>
<accession>A0A1E5VRG9</accession>
<comment type="caution">
    <text evidence="2">The sequence shown here is derived from an EMBL/GenBank/DDBJ whole genome shotgun (WGS) entry which is preliminary data.</text>
</comment>
<organism evidence="2 3">
    <name type="scientific">Dichanthelium oligosanthes</name>
    <dbReference type="NCBI Taxonomy" id="888268"/>
    <lineage>
        <taxon>Eukaryota</taxon>
        <taxon>Viridiplantae</taxon>
        <taxon>Streptophyta</taxon>
        <taxon>Embryophyta</taxon>
        <taxon>Tracheophyta</taxon>
        <taxon>Spermatophyta</taxon>
        <taxon>Magnoliopsida</taxon>
        <taxon>Liliopsida</taxon>
        <taxon>Poales</taxon>
        <taxon>Poaceae</taxon>
        <taxon>PACMAD clade</taxon>
        <taxon>Panicoideae</taxon>
        <taxon>Panicodae</taxon>
        <taxon>Paniceae</taxon>
        <taxon>Dichantheliinae</taxon>
        <taxon>Dichanthelium</taxon>
    </lineage>
</organism>
<sequence>MPHAWGEKDCHQEKLLFKHKCDLSIRRGVGYIPPHHDCCRTVPKIDMNCVCHTMTEEDEETIDVHHIYFVSQDCHKPVPIGDKCGSKFLILSSFFIMLVHL</sequence>
<proteinExistence type="predicted"/>
<dbReference type="InterPro" id="IPR016140">
    <property type="entry name" value="Bifunc_inhib/LTP/seed_store"/>
</dbReference>
<dbReference type="EMBL" id="LWDX02031816">
    <property type="protein sequence ID" value="OEL27720.1"/>
    <property type="molecule type" value="Genomic_DNA"/>
</dbReference>
<dbReference type="PANTHER" id="PTHR33286:SF24">
    <property type="entry name" value="BIFUNCTIONAL INHIBITOR_PLANT LIPID TRANSFER PROTEIN_SEED STORAGE HELICAL DOMAIN-CONTAINING PROTEIN"/>
    <property type="match status" value="1"/>
</dbReference>
<name>A0A1E5VRG9_9POAL</name>
<feature type="domain" description="Bifunctional inhibitor/plant lipid transfer protein/seed storage helical" evidence="1">
    <location>
        <begin position="8"/>
        <end position="84"/>
    </location>
</feature>
<evidence type="ECO:0000259" key="1">
    <source>
        <dbReference type="Pfam" id="PF14368"/>
    </source>
</evidence>
<dbReference type="SUPFAM" id="SSF47699">
    <property type="entry name" value="Bifunctional inhibitor/lipid-transfer protein/seed storage 2S albumin"/>
    <property type="match status" value="1"/>
</dbReference>
<protein>
    <recommendedName>
        <fullName evidence="1">Bifunctional inhibitor/plant lipid transfer protein/seed storage helical domain-containing protein</fullName>
    </recommendedName>
</protein>
<evidence type="ECO:0000313" key="2">
    <source>
        <dbReference type="EMBL" id="OEL27720.1"/>
    </source>
</evidence>
<dbReference type="InterPro" id="IPR036312">
    <property type="entry name" value="Bifun_inhib/LTP/seed_sf"/>
</dbReference>
<dbReference type="Gene3D" id="1.10.110.10">
    <property type="entry name" value="Plant lipid-transfer and hydrophobic proteins"/>
    <property type="match status" value="1"/>
</dbReference>